<protein>
    <recommendedName>
        <fullName evidence="3">STAS/SEC14 domain-containing protein</fullName>
    </recommendedName>
</protein>
<reference evidence="1" key="1">
    <citation type="submission" date="2022-04" db="EMBL/GenBank/DDBJ databases">
        <title>Hymenobacter sp. isolated from the air.</title>
        <authorList>
            <person name="Won M."/>
            <person name="Lee C.-M."/>
            <person name="Woen H.-Y."/>
            <person name="Kwon S.-W."/>
        </authorList>
    </citation>
    <scope>NUCLEOTIDE SEQUENCE</scope>
    <source>
        <strain evidence="1">5116S-3</strain>
    </source>
</reference>
<proteinExistence type="predicted"/>
<dbReference type="RefSeq" id="WP_244677468.1">
    <property type="nucleotide sequence ID" value="NZ_CP095046.1"/>
</dbReference>
<dbReference type="EMBL" id="CP095046">
    <property type="protein sequence ID" value="UOQ74124.1"/>
    <property type="molecule type" value="Genomic_DNA"/>
</dbReference>
<evidence type="ECO:0008006" key="3">
    <source>
        <dbReference type="Google" id="ProtNLM"/>
    </source>
</evidence>
<name>A0A8T9Q9D5_9BACT</name>
<keyword evidence="2" id="KW-1185">Reference proteome</keyword>
<dbReference type="AlphaFoldDB" id="A0A8T9Q9D5"/>
<evidence type="ECO:0000313" key="2">
    <source>
        <dbReference type="Proteomes" id="UP000831796"/>
    </source>
</evidence>
<evidence type="ECO:0000313" key="1">
    <source>
        <dbReference type="EMBL" id="UOQ74124.1"/>
    </source>
</evidence>
<sequence>MLLLAQYPFLNLYLHEGPSKALEAQWQGFVTSSVFRQAVAEALDWAREHRITGWVADDRLLGPVRPADMEWIASEIMPELVRVGLRRLARIEAEDPLNQLLIKQMHSAAYELAPFEQRLFTDVAQARAWASGTDTEVATGKTTTH</sequence>
<dbReference type="KEGG" id="hcu:MUN79_09650"/>
<dbReference type="Proteomes" id="UP000831796">
    <property type="component" value="Chromosome"/>
</dbReference>
<gene>
    <name evidence="1" type="ORF">MUN79_09650</name>
</gene>
<accession>A0A8T9Q9D5</accession>
<organism evidence="1 2">
    <name type="scientific">Hymenobacter cellulosilyticus</name>
    <dbReference type="NCBI Taxonomy" id="2932248"/>
    <lineage>
        <taxon>Bacteria</taxon>
        <taxon>Pseudomonadati</taxon>
        <taxon>Bacteroidota</taxon>
        <taxon>Cytophagia</taxon>
        <taxon>Cytophagales</taxon>
        <taxon>Hymenobacteraceae</taxon>
        <taxon>Hymenobacter</taxon>
    </lineage>
</organism>